<gene>
    <name evidence="1" type="ORF">FU658_00230</name>
</gene>
<organism evidence="1 2">
    <name type="scientific">Alkalisalibacterium limincola</name>
    <dbReference type="NCBI Taxonomy" id="2699169"/>
    <lineage>
        <taxon>Bacteria</taxon>
        <taxon>Pseudomonadati</taxon>
        <taxon>Pseudomonadota</taxon>
        <taxon>Gammaproteobacteria</taxon>
        <taxon>Lysobacterales</taxon>
        <taxon>Lysobacteraceae</taxon>
        <taxon>Alkalisalibacterium</taxon>
    </lineage>
</organism>
<sequence>MASLVVLMLAAGVALVQAVTMPVLYPTLLLREGFRDYRIEVVDDGDGRQLQVAGLIGPGFSQSLSQALAASPGVHTVVLSSPGGLVDEALLGAGVLHGAGVTAIARRECDSACVILLLGAQRRLADWDLALGLHAVSDLRRDVADAGQPAVENMAERAWNFMRAQGIPQAVLDEAEGYQANELLPVPAIDLVEAGALHGLTDGGRREVPVEEGKWRFLEGLYAWRDPDDPVAALMALVRDSRPGLMQRWAEPIHSAWAAQAMGQAGEFIGRFAGDVFTDALRSADDHAVTAYYRSTLDTLQQLGSDGRWQDCQALAEGWPWPERGGSEAGQVRGQLAAVLALAESAAEQQWQVRPLPEGAERDGQALLAGTLHQVAGRHANDPRRRCEGHVAVYRALMAVSPHEAAPVLRWLGGAEN</sequence>
<proteinExistence type="predicted"/>
<evidence type="ECO:0000313" key="2">
    <source>
        <dbReference type="Proteomes" id="UP000321248"/>
    </source>
</evidence>
<keyword evidence="2" id="KW-1185">Reference proteome</keyword>
<accession>A0A5C8KYT5</accession>
<dbReference type="EMBL" id="VRTS01000001">
    <property type="protein sequence ID" value="TXK65602.1"/>
    <property type="molecule type" value="Genomic_DNA"/>
</dbReference>
<comment type="caution">
    <text evidence="1">The sequence shown here is derived from an EMBL/GenBank/DDBJ whole genome shotgun (WGS) entry which is preliminary data.</text>
</comment>
<dbReference type="AlphaFoldDB" id="A0A5C8KYT5"/>
<dbReference type="RefSeq" id="WP_147890274.1">
    <property type="nucleotide sequence ID" value="NZ_VRTS01000001.1"/>
</dbReference>
<evidence type="ECO:0000313" key="1">
    <source>
        <dbReference type="EMBL" id="TXK65602.1"/>
    </source>
</evidence>
<name>A0A5C8KYT5_9GAMM</name>
<protein>
    <submittedName>
        <fullName evidence="1">Uncharacterized protein</fullName>
    </submittedName>
</protein>
<dbReference type="Proteomes" id="UP000321248">
    <property type="component" value="Unassembled WGS sequence"/>
</dbReference>
<reference evidence="1 2" key="1">
    <citation type="submission" date="2019-08" db="EMBL/GenBank/DDBJ databases">
        <authorList>
            <person name="Karlyshev A.V."/>
        </authorList>
    </citation>
    <scope>NUCLEOTIDE SEQUENCE [LARGE SCALE GENOMIC DNA]</scope>
    <source>
        <strain evidence="1 2">Alg18-2.2</strain>
    </source>
</reference>